<dbReference type="PROSITE" id="PS00957">
    <property type="entry name" value="NAD_G3PDH"/>
    <property type="match status" value="1"/>
</dbReference>
<dbReference type="SUPFAM" id="SSF51735">
    <property type="entry name" value="NAD(P)-binding Rossmann-fold domains"/>
    <property type="match status" value="1"/>
</dbReference>
<feature type="binding site" evidence="8">
    <location>
        <position position="194"/>
    </location>
    <ligand>
        <name>sn-glycerol 3-phosphate</name>
        <dbReference type="ChEBI" id="CHEBI:57597"/>
    </ligand>
</feature>
<dbReference type="EC" id="1.1.1.94" evidence="8"/>
<keyword evidence="8" id="KW-0521">NADP</keyword>
<keyword evidence="4 8" id="KW-0520">NAD</keyword>
<dbReference type="GO" id="GO:0047952">
    <property type="term" value="F:glycerol-3-phosphate dehydrogenase [NAD(P)+] activity"/>
    <property type="evidence" value="ECO:0007669"/>
    <property type="project" value="UniProtKB-UniRule"/>
</dbReference>
<dbReference type="FunFam" id="1.10.1040.10:FF:000001">
    <property type="entry name" value="Glycerol-3-phosphate dehydrogenase [NAD(P)+]"/>
    <property type="match status" value="1"/>
</dbReference>
<evidence type="ECO:0000256" key="9">
    <source>
        <dbReference type="PIRSR" id="PIRSR000114-1"/>
    </source>
</evidence>
<accession>A0AAJ1EYV5</accession>
<gene>
    <name evidence="8" type="primary">gpsA</name>
    <name evidence="16" type="ORF">L0M99_09480</name>
</gene>
<dbReference type="InterPro" id="IPR036291">
    <property type="entry name" value="NAD(P)-bd_dom_sf"/>
</dbReference>
<keyword evidence="8" id="KW-0963">Cytoplasm</keyword>
<comment type="function">
    <text evidence="8">Catalyzes the reduction of the glycolytic intermediate dihydroxyacetone phosphate (DHAP) to sn-glycerol 3-phosphate (G3P), the key precursor for phospholipid synthesis.</text>
</comment>
<keyword evidence="7 8" id="KW-1208">Phospholipid metabolism</keyword>
<dbReference type="GO" id="GO:0005975">
    <property type="term" value="P:carbohydrate metabolic process"/>
    <property type="evidence" value="ECO:0007669"/>
    <property type="project" value="InterPro"/>
</dbReference>
<dbReference type="PIRSF" id="PIRSF000114">
    <property type="entry name" value="Glycerol-3-P_dh"/>
    <property type="match status" value="1"/>
</dbReference>
<evidence type="ECO:0000313" key="16">
    <source>
        <dbReference type="EMBL" id="MCG4618711.1"/>
    </source>
</evidence>
<dbReference type="PANTHER" id="PTHR11728">
    <property type="entry name" value="GLYCEROL-3-PHOSPHATE DEHYDROGENASE"/>
    <property type="match status" value="1"/>
</dbReference>
<feature type="binding site" evidence="8">
    <location>
        <position position="247"/>
    </location>
    <ligand>
        <name>sn-glycerol 3-phosphate</name>
        <dbReference type="ChEBI" id="CHEBI:57597"/>
    </ligand>
</feature>
<feature type="active site" description="Proton acceptor" evidence="8 9">
    <location>
        <position position="194"/>
    </location>
</feature>
<evidence type="ECO:0000256" key="10">
    <source>
        <dbReference type="PIRSR" id="PIRSR000114-2"/>
    </source>
</evidence>
<evidence type="ECO:0000256" key="4">
    <source>
        <dbReference type="ARBA" id="ARBA00023027"/>
    </source>
</evidence>
<dbReference type="InterPro" id="IPR013328">
    <property type="entry name" value="6PGD_dom2"/>
</dbReference>
<dbReference type="SUPFAM" id="SSF48179">
    <property type="entry name" value="6-phosphogluconate dehydrogenase C-terminal domain-like"/>
    <property type="match status" value="1"/>
</dbReference>
<comment type="catalytic activity">
    <reaction evidence="8">
        <text>sn-glycerol 3-phosphate + NAD(+) = dihydroxyacetone phosphate + NADH + H(+)</text>
        <dbReference type="Rhea" id="RHEA:11092"/>
        <dbReference type="ChEBI" id="CHEBI:15378"/>
        <dbReference type="ChEBI" id="CHEBI:57540"/>
        <dbReference type="ChEBI" id="CHEBI:57597"/>
        <dbReference type="ChEBI" id="CHEBI:57642"/>
        <dbReference type="ChEBI" id="CHEBI:57945"/>
        <dbReference type="EC" id="1.1.1.94"/>
    </reaction>
</comment>
<feature type="binding site" evidence="8">
    <location>
        <position position="139"/>
    </location>
    <ligand>
        <name>sn-glycerol 3-phosphate</name>
        <dbReference type="ChEBI" id="CHEBI:57597"/>
    </ligand>
</feature>
<evidence type="ECO:0000256" key="8">
    <source>
        <dbReference type="HAMAP-Rule" id="MF_00394"/>
    </source>
</evidence>
<evidence type="ECO:0000256" key="3">
    <source>
        <dbReference type="ARBA" id="ARBA00023002"/>
    </source>
</evidence>
<proteinExistence type="inferred from homology"/>
<dbReference type="InterPro" id="IPR011128">
    <property type="entry name" value="G3P_DH_NAD-dep_N"/>
</dbReference>
<keyword evidence="3 8" id="KW-0560">Oxidoreductase</keyword>
<evidence type="ECO:0000256" key="11">
    <source>
        <dbReference type="PIRSR" id="PIRSR000114-3"/>
    </source>
</evidence>
<keyword evidence="2 8" id="KW-0444">Lipid biosynthesis</keyword>
<protein>
    <recommendedName>
        <fullName evidence="8">Glycerol-3-phosphate dehydrogenase [NAD(P)+]</fullName>
        <ecNumber evidence="8">1.1.1.94</ecNumber>
    </recommendedName>
    <alternativeName>
        <fullName evidence="8">NAD(P)(+)-dependent glycerol-3-phosphate dehydrogenase</fullName>
    </alternativeName>
    <alternativeName>
        <fullName evidence="8">NAD(P)H-dependent dihydroxyacetone-phosphate reductase</fullName>
    </alternativeName>
</protein>
<evidence type="ECO:0000256" key="12">
    <source>
        <dbReference type="RuleBase" id="RU000437"/>
    </source>
</evidence>
<evidence type="ECO:0000259" key="14">
    <source>
        <dbReference type="Pfam" id="PF01210"/>
    </source>
</evidence>
<dbReference type="InterPro" id="IPR006109">
    <property type="entry name" value="G3P_DH_NAD-dep_C"/>
</dbReference>
<dbReference type="GO" id="GO:0006650">
    <property type="term" value="P:glycerophospholipid metabolic process"/>
    <property type="evidence" value="ECO:0007669"/>
    <property type="project" value="UniProtKB-UniRule"/>
</dbReference>
<dbReference type="Gene3D" id="3.40.50.720">
    <property type="entry name" value="NAD(P)-binding Rossmann-like Domain"/>
    <property type="match status" value="1"/>
</dbReference>
<feature type="domain" description="Glycerol-3-phosphate dehydrogenase NAD-dependent N-terminal" evidence="14">
    <location>
        <begin position="9"/>
        <end position="160"/>
    </location>
</feature>
<evidence type="ECO:0000256" key="7">
    <source>
        <dbReference type="ARBA" id="ARBA00023264"/>
    </source>
</evidence>
<feature type="domain" description="Glycerol-3-phosphate dehydrogenase NAD-dependent C-terminal" evidence="15">
    <location>
        <begin position="183"/>
        <end position="323"/>
    </location>
</feature>
<keyword evidence="5 8" id="KW-0443">Lipid metabolism</keyword>
<dbReference type="NCBIfam" id="NF000942">
    <property type="entry name" value="PRK00094.1-4"/>
    <property type="match status" value="1"/>
</dbReference>
<evidence type="ECO:0000256" key="1">
    <source>
        <dbReference type="ARBA" id="ARBA00011009"/>
    </source>
</evidence>
<dbReference type="GO" id="GO:0005829">
    <property type="term" value="C:cytosol"/>
    <property type="evidence" value="ECO:0007669"/>
    <property type="project" value="TreeGrafter"/>
</dbReference>
<feature type="binding site" evidence="11">
    <location>
        <position position="258"/>
    </location>
    <ligand>
        <name>NAD(+)</name>
        <dbReference type="ChEBI" id="CHEBI:57540"/>
    </ligand>
</feature>
<dbReference type="RefSeq" id="WP_024058195.1">
    <property type="nucleotide sequence ID" value="NZ_CBCTPO010000017.1"/>
</dbReference>
<dbReference type="GO" id="GO:0046168">
    <property type="term" value="P:glycerol-3-phosphate catabolic process"/>
    <property type="evidence" value="ECO:0007669"/>
    <property type="project" value="InterPro"/>
</dbReference>
<dbReference type="PRINTS" id="PR00077">
    <property type="entry name" value="GPDHDRGNASE"/>
</dbReference>
<feature type="binding site" evidence="8">
    <location>
        <position position="258"/>
    </location>
    <ligand>
        <name>sn-glycerol 3-phosphate</name>
        <dbReference type="ChEBI" id="CHEBI:57597"/>
    </ligand>
</feature>
<feature type="binding site" evidence="10">
    <location>
        <position position="109"/>
    </location>
    <ligand>
        <name>substrate</name>
    </ligand>
</feature>
<evidence type="ECO:0000256" key="13">
    <source>
        <dbReference type="RuleBase" id="RU000439"/>
    </source>
</evidence>
<dbReference type="Gene3D" id="1.10.1040.10">
    <property type="entry name" value="N-(1-d-carboxylethyl)-l-norvaline Dehydrogenase, domain 2"/>
    <property type="match status" value="1"/>
</dbReference>
<evidence type="ECO:0000256" key="5">
    <source>
        <dbReference type="ARBA" id="ARBA00023098"/>
    </source>
</evidence>
<evidence type="ECO:0000313" key="17">
    <source>
        <dbReference type="Proteomes" id="UP001200537"/>
    </source>
</evidence>
<feature type="binding site" evidence="8">
    <location>
        <position position="53"/>
    </location>
    <ligand>
        <name>NADPH</name>
        <dbReference type="ChEBI" id="CHEBI:57783"/>
    </ligand>
</feature>
<feature type="binding site" evidence="8">
    <location>
        <position position="17"/>
    </location>
    <ligand>
        <name>NADPH</name>
        <dbReference type="ChEBI" id="CHEBI:57783"/>
    </ligand>
</feature>
<keyword evidence="8" id="KW-0547">Nucleotide-binding</keyword>
<comment type="caution">
    <text evidence="8">Lacks conserved residue(s) required for the propagation of feature annotation.</text>
</comment>
<feature type="binding site" evidence="11">
    <location>
        <begin position="13"/>
        <end position="18"/>
    </location>
    <ligand>
        <name>NAD(+)</name>
        <dbReference type="ChEBI" id="CHEBI:57540"/>
    </ligand>
</feature>
<evidence type="ECO:0000256" key="6">
    <source>
        <dbReference type="ARBA" id="ARBA00023209"/>
    </source>
</evidence>
<dbReference type="InterPro" id="IPR006168">
    <property type="entry name" value="G3P_DH_NAD-dep"/>
</dbReference>
<dbReference type="NCBIfam" id="NF000940">
    <property type="entry name" value="PRK00094.1-2"/>
    <property type="match status" value="1"/>
</dbReference>
<feature type="binding site" evidence="8">
    <location>
        <position position="143"/>
    </location>
    <ligand>
        <name>NADPH</name>
        <dbReference type="ChEBI" id="CHEBI:57783"/>
    </ligand>
</feature>
<comment type="pathway">
    <text evidence="8">Membrane lipid metabolism; glycerophospholipid metabolism.</text>
</comment>
<dbReference type="InterPro" id="IPR008927">
    <property type="entry name" value="6-PGluconate_DH-like_C_sf"/>
</dbReference>
<evidence type="ECO:0000256" key="2">
    <source>
        <dbReference type="ARBA" id="ARBA00022516"/>
    </source>
</evidence>
<dbReference type="GO" id="GO:0051287">
    <property type="term" value="F:NAD binding"/>
    <property type="evidence" value="ECO:0007669"/>
    <property type="project" value="InterPro"/>
</dbReference>
<name>A0AAJ1EYV5_9ACTO</name>
<comment type="catalytic activity">
    <reaction evidence="8 13">
        <text>sn-glycerol 3-phosphate + NADP(+) = dihydroxyacetone phosphate + NADPH + H(+)</text>
        <dbReference type="Rhea" id="RHEA:11096"/>
        <dbReference type="ChEBI" id="CHEBI:15378"/>
        <dbReference type="ChEBI" id="CHEBI:57597"/>
        <dbReference type="ChEBI" id="CHEBI:57642"/>
        <dbReference type="ChEBI" id="CHEBI:57783"/>
        <dbReference type="ChEBI" id="CHEBI:58349"/>
        <dbReference type="EC" id="1.1.1.94"/>
    </reaction>
</comment>
<comment type="caution">
    <text evidence="16">The sequence shown here is derived from an EMBL/GenBank/DDBJ whole genome shotgun (WGS) entry which is preliminary data.</text>
</comment>
<comment type="similarity">
    <text evidence="1 8 12">Belongs to the NAD-dependent glycerol-3-phosphate dehydrogenase family.</text>
</comment>
<feature type="binding site" evidence="8">
    <location>
        <position position="257"/>
    </location>
    <ligand>
        <name>sn-glycerol 3-phosphate</name>
        <dbReference type="ChEBI" id="CHEBI:57597"/>
    </ligand>
</feature>
<feature type="binding site" evidence="8">
    <location>
        <position position="259"/>
    </location>
    <ligand>
        <name>sn-glycerol 3-phosphate</name>
        <dbReference type="ChEBI" id="CHEBI:57597"/>
    </ligand>
</feature>
<feature type="binding site" evidence="8">
    <location>
        <position position="109"/>
    </location>
    <ligand>
        <name>NADPH</name>
        <dbReference type="ChEBI" id="CHEBI:57783"/>
    </ligand>
</feature>
<organism evidence="16 17">
    <name type="scientific">Varibaculum cambriense</name>
    <dbReference type="NCBI Taxonomy" id="184870"/>
    <lineage>
        <taxon>Bacteria</taxon>
        <taxon>Bacillati</taxon>
        <taxon>Actinomycetota</taxon>
        <taxon>Actinomycetes</taxon>
        <taxon>Actinomycetales</taxon>
        <taxon>Actinomycetaceae</taxon>
        <taxon>Varibaculum</taxon>
    </lineage>
</organism>
<dbReference type="HAMAP" id="MF_00394">
    <property type="entry name" value="NAD_Glyc3P_dehydrog"/>
    <property type="match status" value="1"/>
</dbReference>
<feature type="binding site" evidence="8">
    <location>
        <position position="284"/>
    </location>
    <ligand>
        <name>NADPH</name>
        <dbReference type="ChEBI" id="CHEBI:57783"/>
    </ligand>
</feature>
<dbReference type="GO" id="GO:0046167">
    <property type="term" value="P:glycerol-3-phosphate biosynthetic process"/>
    <property type="evidence" value="ECO:0007669"/>
    <property type="project" value="UniProtKB-UniRule"/>
</dbReference>
<comment type="subcellular location">
    <subcellularLocation>
        <location evidence="8">Cytoplasm</location>
    </subcellularLocation>
</comment>
<dbReference type="Pfam" id="PF07479">
    <property type="entry name" value="NAD_Gly3P_dh_C"/>
    <property type="match status" value="1"/>
</dbReference>
<evidence type="ECO:0000259" key="15">
    <source>
        <dbReference type="Pfam" id="PF07479"/>
    </source>
</evidence>
<feature type="binding site" evidence="8">
    <location>
        <position position="109"/>
    </location>
    <ligand>
        <name>sn-glycerol 3-phosphate</name>
        <dbReference type="ChEBI" id="CHEBI:57597"/>
    </ligand>
</feature>
<dbReference type="Proteomes" id="UP001200537">
    <property type="component" value="Unassembled WGS sequence"/>
</dbReference>
<feature type="binding site" evidence="8">
    <location>
        <position position="37"/>
    </location>
    <ligand>
        <name>NADPH</name>
        <dbReference type="ChEBI" id="CHEBI:57783"/>
    </ligand>
</feature>
<dbReference type="PANTHER" id="PTHR11728:SF1">
    <property type="entry name" value="GLYCEROL-3-PHOSPHATE DEHYDROGENASE [NAD(+)] 2, CHLOROPLASTIC"/>
    <property type="match status" value="1"/>
</dbReference>
<sequence length="341" mass="35202">MATSSARTVAVLGAGAWGTVFAQILADAGNEVRIWARRPELAAQINEGENPRYVPGTALHGIKASSDLQWVCEGAGMVVVSIPSNGVRTLLQQVRGFLPLNATVISLVKGLEAGTLQTMTEVIAQAGKIHPSRIVAVSGPNLSGEIAHHEPTGAAVAGEDSWRAGLVASRIHTHYFRPYVAEDIVGVEIGGVVKNVIAMAVGAADGLGLGVNSRSFLITRGLAEMVRLGVAMGAKSETFLGLAGLGDLVATCSSSSSRNFSFGYRLGKGMSVAEALEASAGTVEGARSCPVVRDLAHKHGVSMPINSAAYRVISGKQSLEEALVSLSAGPRVTDGPSARMV</sequence>
<dbReference type="GO" id="GO:0008654">
    <property type="term" value="P:phospholipid biosynthetic process"/>
    <property type="evidence" value="ECO:0007669"/>
    <property type="project" value="UniProtKB-KW"/>
</dbReference>
<reference evidence="16" key="1">
    <citation type="submission" date="2022-01" db="EMBL/GenBank/DDBJ databases">
        <title>Collection of gut derived symbiotic bacterial strains cultured from healthy donors.</title>
        <authorList>
            <person name="Lin H."/>
            <person name="Kohout C."/>
            <person name="Waligurski E."/>
            <person name="Pamer E.G."/>
        </authorList>
    </citation>
    <scope>NUCLEOTIDE SEQUENCE</scope>
    <source>
        <strain evidence="16">DFI.7.46</strain>
    </source>
</reference>
<feature type="binding site" evidence="8">
    <location>
        <position position="38"/>
    </location>
    <ligand>
        <name>NADPH</name>
        <dbReference type="ChEBI" id="CHEBI:57783"/>
    </ligand>
</feature>
<dbReference type="AlphaFoldDB" id="A0AAJ1EYV5"/>
<feature type="binding site" evidence="8">
    <location>
        <position position="258"/>
    </location>
    <ligand>
        <name>NADPH</name>
        <dbReference type="ChEBI" id="CHEBI:57783"/>
    </ligand>
</feature>
<dbReference type="Pfam" id="PF01210">
    <property type="entry name" value="NAD_Gly3P_dh_N"/>
    <property type="match status" value="1"/>
</dbReference>
<dbReference type="EMBL" id="JAKNHJ010000024">
    <property type="protein sequence ID" value="MCG4618711.1"/>
    <property type="molecule type" value="Genomic_DNA"/>
</dbReference>
<feature type="binding site" evidence="10">
    <location>
        <begin position="258"/>
        <end position="259"/>
    </location>
    <ligand>
        <name>substrate</name>
    </ligand>
</feature>
<keyword evidence="6 8" id="KW-0594">Phospholipid biosynthesis</keyword>